<dbReference type="SUPFAM" id="SSF54523">
    <property type="entry name" value="Pili subunits"/>
    <property type="match status" value="1"/>
</dbReference>
<evidence type="ECO:0000313" key="15">
    <source>
        <dbReference type="EMBL" id="SDI39123.1"/>
    </source>
</evidence>
<feature type="domain" description="Trimeric autotransporter adhesin YadA-like C-terminal membrane anchor" evidence="12">
    <location>
        <begin position="480"/>
        <end position="538"/>
    </location>
</feature>
<keyword evidence="7" id="KW-0732">Signal</keyword>
<feature type="domain" description="Trimeric autotransporter adhesin YadA-like stalk" evidence="14">
    <location>
        <begin position="170"/>
        <end position="210"/>
    </location>
</feature>
<organism evidence="15 16">
    <name type="scientific">Paraburkholderia phenazinium</name>
    <dbReference type="NCBI Taxonomy" id="60549"/>
    <lineage>
        <taxon>Bacteria</taxon>
        <taxon>Pseudomonadati</taxon>
        <taxon>Pseudomonadota</taxon>
        <taxon>Betaproteobacteria</taxon>
        <taxon>Burkholderiales</taxon>
        <taxon>Burkholderiaceae</taxon>
        <taxon>Paraburkholderia</taxon>
    </lineage>
</organism>
<evidence type="ECO:0000256" key="11">
    <source>
        <dbReference type="SAM" id="MobiDB-lite"/>
    </source>
</evidence>
<evidence type="ECO:0000313" key="16">
    <source>
        <dbReference type="Proteomes" id="UP000199706"/>
    </source>
</evidence>
<evidence type="ECO:0000256" key="10">
    <source>
        <dbReference type="ARBA" id="ARBA00023237"/>
    </source>
</evidence>
<dbReference type="InterPro" id="IPR005594">
    <property type="entry name" value="YadA_C"/>
</dbReference>
<dbReference type="Pfam" id="PF05662">
    <property type="entry name" value="YadA_stalk"/>
    <property type="match status" value="3"/>
</dbReference>
<protein>
    <submittedName>
        <fullName evidence="15">Head domain of trimeric autotransporter adhesin</fullName>
    </submittedName>
</protein>
<proteinExistence type="inferred from homology"/>
<comment type="similarity">
    <text evidence="3">Belongs to the autotransporter-2 (AT-2) (TC 1.B.40) family.</text>
</comment>
<dbReference type="AlphaFoldDB" id="A0A1G8K6U5"/>
<feature type="domain" description="Trimeric autotransporter adhesin YadA-like head" evidence="13">
    <location>
        <begin position="356"/>
        <end position="382"/>
    </location>
</feature>
<evidence type="ECO:0000256" key="7">
    <source>
        <dbReference type="ARBA" id="ARBA00022729"/>
    </source>
</evidence>
<dbReference type="Pfam" id="PF05658">
    <property type="entry name" value="YadA_head"/>
    <property type="match status" value="3"/>
</dbReference>
<dbReference type="Pfam" id="PF03895">
    <property type="entry name" value="YadA_anchor"/>
    <property type="match status" value="1"/>
</dbReference>
<evidence type="ECO:0000256" key="1">
    <source>
        <dbReference type="ARBA" id="ARBA00004241"/>
    </source>
</evidence>
<dbReference type="GO" id="GO:0009279">
    <property type="term" value="C:cell outer membrane"/>
    <property type="evidence" value="ECO:0007669"/>
    <property type="project" value="UniProtKB-SubCell"/>
</dbReference>
<feature type="compositionally biased region" description="Low complexity" evidence="11">
    <location>
        <begin position="322"/>
        <end position="395"/>
    </location>
</feature>
<keyword evidence="5" id="KW-1134">Transmembrane beta strand</keyword>
<comment type="subcellular location">
    <subcellularLocation>
        <location evidence="2">Cell outer membrane</location>
    </subcellularLocation>
    <subcellularLocation>
        <location evidence="1">Cell surface</location>
    </subcellularLocation>
</comment>
<dbReference type="GO" id="GO:0015031">
    <property type="term" value="P:protein transport"/>
    <property type="evidence" value="ECO:0007669"/>
    <property type="project" value="UniProtKB-KW"/>
</dbReference>
<keyword evidence="10" id="KW-0998">Cell outer membrane</keyword>
<dbReference type="GO" id="GO:0009986">
    <property type="term" value="C:cell surface"/>
    <property type="evidence" value="ECO:0007669"/>
    <property type="project" value="UniProtKB-SubCell"/>
</dbReference>
<evidence type="ECO:0000259" key="12">
    <source>
        <dbReference type="Pfam" id="PF03895"/>
    </source>
</evidence>
<dbReference type="Gene3D" id="3.30.1300.30">
    <property type="entry name" value="GSPII I/J protein-like"/>
    <property type="match status" value="1"/>
</dbReference>
<reference evidence="15 16" key="1">
    <citation type="submission" date="2016-10" db="EMBL/GenBank/DDBJ databases">
        <authorList>
            <person name="de Groot N.N."/>
        </authorList>
    </citation>
    <scope>NUCLEOTIDE SEQUENCE [LARGE SCALE GENOMIC DNA]</scope>
    <source>
        <strain evidence="15 16">LMG 2247</strain>
    </source>
</reference>
<name>A0A1G8K6U5_9BURK</name>
<dbReference type="Gene3D" id="2.150.10.10">
    <property type="entry name" value="Serralysin-like metalloprotease, C-terminal"/>
    <property type="match status" value="3"/>
</dbReference>
<dbReference type="SUPFAM" id="SSF101967">
    <property type="entry name" value="Adhesin YadA, collagen-binding domain"/>
    <property type="match status" value="3"/>
</dbReference>
<dbReference type="InterPro" id="IPR045584">
    <property type="entry name" value="Pilin-like"/>
</dbReference>
<feature type="domain" description="Trimeric autotransporter adhesin YadA-like head" evidence="13">
    <location>
        <begin position="215"/>
        <end position="241"/>
    </location>
</feature>
<feature type="region of interest" description="Disordered" evidence="11">
    <location>
        <begin position="321"/>
        <end position="405"/>
    </location>
</feature>
<evidence type="ECO:0000256" key="8">
    <source>
        <dbReference type="ARBA" id="ARBA00022927"/>
    </source>
</evidence>
<accession>A0A1G8K6U5</accession>
<sequence length="539" mass="52238">MNNLGNGTAAALGGGATYNPSTGTISAPTYTTYNANGTTTVNNSVGSVIDNINSQGIEYFHANSTAADSQALGTDSVAIGPQAVAGGASSLAAGNGAQAASANGLALGAQSNVTVAGGVAIGSESVSDRAILSGVGSIAVGSHSIPFNTSDGTLLGAVSFGDATTNTYRQLTNVADGTQSQDAVTVRQLAGALSSFAVTGQMYFHANSAQADSLAVGAESVAVGPTTVVNGNNGVGIGNGAIVDSTAPGGVALGAGSLTTVGALTNYIAYGLSSPQSSAGEVNVGNRQITGLAAGRSGTDAVNVSQLDSVATQLTTLINQRTTNNGGSFSSNSGSSSGLPGPTGSNSSAGRSGSVASGSSSTAVGNNSHATGNGSTAIGAGATSSGAGSTSIGTGSDDGGRSNVLAVGSASSNRQVVNVAAGTEGTDAVNLNQLNAVSTALSTSVNNLSNQVGQMQQQIQQTDSMAREGIAATAAMASIPHMDRDSNFAMGVGTATFLGQKAMAVGMQARITENLKATMNGGFSGSQRVVGAGMLHQWK</sequence>
<keyword evidence="8" id="KW-0653">Protein transport</keyword>
<dbReference type="InterPro" id="IPR008640">
    <property type="entry name" value="Adhesin_Head_dom"/>
</dbReference>
<dbReference type="InterPro" id="IPR011049">
    <property type="entry name" value="Serralysin-like_metalloprot_C"/>
</dbReference>
<evidence type="ECO:0000259" key="13">
    <source>
        <dbReference type="Pfam" id="PF05658"/>
    </source>
</evidence>
<dbReference type="Proteomes" id="UP000199706">
    <property type="component" value="Unassembled WGS sequence"/>
</dbReference>
<evidence type="ECO:0000256" key="9">
    <source>
        <dbReference type="ARBA" id="ARBA00023136"/>
    </source>
</evidence>
<keyword evidence="4" id="KW-0813">Transport</keyword>
<evidence type="ECO:0000256" key="2">
    <source>
        <dbReference type="ARBA" id="ARBA00004442"/>
    </source>
</evidence>
<dbReference type="InterPro" id="IPR008635">
    <property type="entry name" value="Coiled_stalk_dom"/>
</dbReference>
<evidence type="ECO:0000259" key="14">
    <source>
        <dbReference type="Pfam" id="PF05662"/>
    </source>
</evidence>
<evidence type="ECO:0000256" key="6">
    <source>
        <dbReference type="ARBA" id="ARBA00022692"/>
    </source>
</evidence>
<evidence type="ECO:0000256" key="5">
    <source>
        <dbReference type="ARBA" id="ARBA00022452"/>
    </source>
</evidence>
<gene>
    <name evidence="15" type="ORF">SAMN05216466_1226</name>
</gene>
<feature type="domain" description="Trimeric autotransporter adhesin YadA-like head" evidence="13">
    <location>
        <begin position="71"/>
        <end position="97"/>
    </location>
</feature>
<dbReference type="EMBL" id="FNCJ01000022">
    <property type="protein sequence ID" value="SDI39123.1"/>
    <property type="molecule type" value="Genomic_DNA"/>
</dbReference>
<keyword evidence="9" id="KW-0472">Membrane</keyword>
<keyword evidence="6" id="KW-0812">Transmembrane</keyword>
<evidence type="ECO:0000256" key="4">
    <source>
        <dbReference type="ARBA" id="ARBA00022448"/>
    </source>
</evidence>
<feature type="domain" description="Trimeric autotransporter adhesin YadA-like stalk" evidence="14">
    <location>
        <begin position="288"/>
        <end position="327"/>
    </location>
</feature>
<feature type="domain" description="Trimeric autotransporter adhesin YadA-like stalk" evidence="14">
    <location>
        <begin position="415"/>
        <end position="454"/>
    </location>
</feature>
<evidence type="ECO:0000256" key="3">
    <source>
        <dbReference type="ARBA" id="ARBA00005848"/>
    </source>
</evidence>